<dbReference type="InterPro" id="IPR024466">
    <property type="entry name" value="CHP02679_N"/>
</dbReference>
<dbReference type="InterPro" id="IPR024465">
    <property type="entry name" value="DUF2399"/>
</dbReference>
<proteinExistence type="predicted"/>
<keyword evidence="4" id="KW-1185">Reference proteome</keyword>
<evidence type="ECO:0000259" key="2">
    <source>
        <dbReference type="Pfam" id="PF11796"/>
    </source>
</evidence>
<reference evidence="3 4" key="1">
    <citation type="submission" date="2021-03" db="EMBL/GenBank/DDBJ databases">
        <title>Genomic Encyclopedia of Type Strains, Phase IV (KMG-IV): sequencing the most valuable type-strain genomes for metagenomic binning, comparative biology and taxonomic classification.</title>
        <authorList>
            <person name="Goeker M."/>
        </authorList>
    </citation>
    <scope>NUCLEOTIDE SEQUENCE [LARGE SCALE GENOMIC DNA]</scope>
    <source>
        <strain evidence="3 4">DSM 40526</strain>
    </source>
</reference>
<evidence type="ECO:0000313" key="4">
    <source>
        <dbReference type="Proteomes" id="UP001519310"/>
    </source>
</evidence>
<dbReference type="Pfam" id="PF11796">
    <property type="entry name" value="DUF3323"/>
    <property type="match status" value="1"/>
</dbReference>
<evidence type="ECO:0000259" key="1">
    <source>
        <dbReference type="Pfam" id="PF09664"/>
    </source>
</evidence>
<dbReference type="EMBL" id="JAGGLQ010000008">
    <property type="protein sequence ID" value="MBP2038599.1"/>
    <property type="molecule type" value="Genomic_DNA"/>
</dbReference>
<name>A0ABS4L917_STRAV</name>
<dbReference type="Proteomes" id="UP001519310">
    <property type="component" value="Unassembled WGS sequence"/>
</dbReference>
<dbReference type="Pfam" id="PF09664">
    <property type="entry name" value="DUF2399"/>
    <property type="match status" value="1"/>
</dbReference>
<evidence type="ECO:0000313" key="3">
    <source>
        <dbReference type="EMBL" id="MBP2038599.1"/>
    </source>
</evidence>
<dbReference type="RefSeq" id="WP_229920712.1">
    <property type="nucleotide sequence ID" value="NZ_BMVL01000013.1"/>
</dbReference>
<gene>
    <name evidence="3" type="ORF">J2Z77_004410</name>
</gene>
<dbReference type="NCBIfam" id="TIGR02679">
    <property type="entry name" value="TIGR02679 family protein"/>
    <property type="match status" value="1"/>
</dbReference>
<organism evidence="3 4">
    <name type="scientific">Streptomyces avidinii</name>
    <dbReference type="NCBI Taxonomy" id="1895"/>
    <lineage>
        <taxon>Bacteria</taxon>
        <taxon>Bacillati</taxon>
        <taxon>Actinomycetota</taxon>
        <taxon>Actinomycetes</taxon>
        <taxon>Kitasatosporales</taxon>
        <taxon>Streptomycetaceae</taxon>
        <taxon>Streptomyces</taxon>
    </lineage>
</organism>
<accession>A0ABS4L917</accession>
<sequence length="406" mass="43424">MDEARLRRVLGGADLAWLVERARRRMERGQPLTGAVSLATPSPAERSAAERLLGRTPGTGRALTVRLDAVDAVLVRSGISPGGLEAAVTVLAGRVVPLDDVRRSEEQAWGEAYAPLTLLAEEHPEYAVWAGRIRDDGLVRRLARTSAAARLLMEQTVRVLRELPVEPARSLSVFAADILGSAHALDDGMPVATLALSGARALTCHPGGAGAAWRRAAWASAGLLRDDVSSTVLTLNLRGTAALDWMADVGEPCVLTLRQLAHRPPRTAPPVVHICENPAVLSAAADHHGPDARPLVCVQGQPSAAALTLLSRLHELGAEFRYHGDFDWGGLRIATTLSGHVPWRPWRYTADDYREAVVAAGPDLRPLDGKPALSPWDPDLARALAEQAVRVEEEAVLDVLLTDLAG</sequence>
<protein>
    <submittedName>
        <fullName evidence="3">Uncharacterized protein (TIGR02679 family)</fullName>
    </submittedName>
</protein>
<feature type="domain" description="Conserved hypothetical protein CHP02679 N terminus" evidence="2">
    <location>
        <begin position="32"/>
        <end position="238"/>
    </location>
</feature>
<comment type="caution">
    <text evidence="3">The sequence shown here is derived from an EMBL/GenBank/DDBJ whole genome shotgun (WGS) entry which is preliminary data.</text>
</comment>
<feature type="domain" description="DUF2399" evidence="1">
    <location>
        <begin position="253"/>
        <end position="404"/>
    </location>
</feature>
<dbReference type="InterPro" id="IPR013495">
    <property type="entry name" value="CHP02679"/>
</dbReference>